<reference evidence="1 2" key="1">
    <citation type="submission" date="2016-01" db="EMBL/GenBank/DDBJ databases">
        <authorList>
            <person name="Oliw E.H."/>
        </authorList>
    </citation>
    <scope>NUCLEOTIDE SEQUENCE [LARGE SCALE GENOMIC DNA]</scope>
    <source>
        <strain evidence="1">LMG 27134</strain>
    </source>
</reference>
<accession>A0A158JU84</accession>
<dbReference type="EMBL" id="FCOK02000116">
    <property type="protein sequence ID" value="SAL71850.1"/>
    <property type="molecule type" value="Genomic_DNA"/>
</dbReference>
<proteinExistence type="predicted"/>
<evidence type="ECO:0000313" key="2">
    <source>
        <dbReference type="Proteomes" id="UP000054683"/>
    </source>
</evidence>
<gene>
    <name evidence="1" type="ORF">AWB69_08710</name>
</gene>
<name>A0A158JU84_9BURK</name>
<evidence type="ECO:0000313" key="1">
    <source>
        <dbReference type="EMBL" id="SAL71850.1"/>
    </source>
</evidence>
<dbReference type="Proteomes" id="UP000054683">
    <property type="component" value="Unassembled WGS sequence"/>
</dbReference>
<organism evidence="1 2">
    <name type="scientific">Caballeronia udeis</name>
    <dbReference type="NCBI Taxonomy" id="1232866"/>
    <lineage>
        <taxon>Bacteria</taxon>
        <taxon>Pseudomonadati</taxon>
        <taxon>Pseudomonadota</taxon>
        <taxon>Betaproteobacteria</taxon>
        <taxon>Burkholderiales</taxon>
        <taxon>Burkholderiaceae</taxon>
        <taxon>Caballeronia</taxon>
    </lineage>
</organism>
<sequence>MYELLPWLVSGKPSANGLFDATTLKYTVTFWPAALVVSSRLPKLNEMLFAVPFAVAETTDSPLIGLISL</sequence>
<dbReference type="AlphaFoldDB" id="A0A158JU84"/>
<protein>
    <submittedName>
        <fullName evidence="1">Uncharacterized protein</fullName>
    </submittedName>
</protein>